<evidence type="ECO:0000313" key="2">
    <source>
        <dbReference type="EMBL" id="CAD8692873.1"/>
    </source>
</evidence>
<accession>A0A7S0S313</accession>
<dbReference type="EMBL" id="HBFB01030511">
    <property type="protein sequence ID" value="CAD8692873.1"/>
    <property type="molecule type" value="Transcribed_RNA"/>
</dbReference>
<feature type="compositionally biased region" description="Low complexity" evidence="1">
    <location>
        <begin position="154"/>
        <end position="174"/>
    </location>
</feature>
<dbReference type="PANTHER" id="PTHR36021:SF1">
    <property type="entry name" value="COREPRESSOR"/>
    <property type="match status" value="1"/>
</dbReference>
<feature type="region of interest" description="Disordered" evidence="1">
    <location>
        <begin position="1"/>
        <end position="22"/>
    </location>
</feature>
<gene>
    <name evidence="2" type="ORF">CLEI1391_LOCUS17056</name>
</gene>
<protein>
    <submittedName>
        <fullName evidence="2">Uncharacterized protein</fullName>
    </submittedName>
</protein>
<dbReference type="AlphaFoldDB" id="A0A7S0S313"/>
<sequence length="199" mass="22466">MGKTSFQAGKAARYAGGTDDAAGEQQEFRAFSDGMADVTYHTPAWHQARIEQLMKPRMSYEEWKVKQKEAEGKMAEVAEQEERRMREYRAELDADRARRLAKGTNHQDLKDKIKKKKKDKKKKKSKSKKDKKDKKSKKDKKDKKSSKKRKRGDSSSSSSSSSSSDSSSSGSSSDSDGDSEGAKKRAKDEPVRLSEFLRS</sequence>
<organism evidence="2">
    <name type="scientific">Chlamydomonas leiostraca</name>
    <dbReference type="NCBI Taxonomy" id="1034604"/>
    <lineage>
        <taxon>Eukaryota</taxon>
        <taxon>Viridiplantae</taxon>
        <taxon>Chlorophyta</taxon>
        <taxon>core chlorophytes</taxon>
        <taxon>Chlorophyceae</taxon>
        <taxon>CS clade</taxon>
        <taxon>Chlamydomonadales</taxon>
        <taxon>Chlamydomonadaceae</taxon>
        <taxon>Chlamydomonas</taxon>
    </lineage>
</organism>
<feature type="region of interest" description="Disordered" evidence="1">
    <location>
        <begin position="96"/>
        <end position="199"/>
    </location>
</feature>
<evidence type="ECO:0000256" key="1">
    <source>
        <dbReference type="SAM" id="MobiDB-lite"/>
    </source>
</evidence>
<feature type="compositionally biased region" description="Basic residues" evidence="1">
    <location>
        <begin position="112"/>
        <end position="151"/>
    </location>
</feature>
<reference evidence="2" key="1">
    <citation type="submission" date="2021-01" db="EMBL/GenBank/DDBJ databases">
        <authorList>
            <person name="Corre E."/>
            <person name="Pelletier E."/>
            <person name="Niang G."/>
            <person name="Scheremetjew M."/>
            <person name="Finn R."/>
            <person name="Kale V."/>
            <person name="Holt S."/>
            <person name="Cochrane G."/>
            <person name="Meng A."/>
            <person name="Brown T."/>
            <person name="Cohen L."/>
        </authorList>
    </citation>
    <scope>NUCLEOTIDE SEQUENCE</scope>
    <source>
        <strain evidence="2">SAG 11-49</strain>
    </source>
</reference>
<name>A0A7S0S313_9CHLO</name>
<proteinExistence type="predicted"/>
<dbReference type="PANTHER" id="PTHR36021">
    <property type="entry name" value="COREPRESSOR"/>
    <property type="match status" value="1"/>
</dbReference>
<feature type="compositionally biased region" description="Basic and acidic residues" evidence="1">
    <location>
        <begin position="180"/>
        <end position="199"/>
    </location>
</feature>